<reference evidence="2 3" key="1">
    <citation type="submission" date="2018-11" db="EMBL/GenBank/DDBJ databases">
        <title>Saccharopolyspora rhizosphaerae sp. nov., an actinomycete isolated from rhizosphere soil in Thailand.</title>
        <authorList>
            <person name="Intra B."/>
            <person name="Euanorasetr J."/>
            <person name="Take A."/>
            <person name="Inahashi Y."/>
            <person name="Mori M."/>
            <person name="Panbangred W."/>
            <person name="Matsumoto A."/>
        </authorList>
    </citation>
    <scope>NUCLEOTIDE SEQUENCE [LARGE SCALE GENOMIC DNA]</scope>
    <source>
        <strain evidence="2 3">H219</strain>
    </source>
</reference>
<dbReference type="RefSeq" id="WP_125089212.1">
    <property type="nucleotide sequence ID" value="NZ_RSAA01000006.1"/>
</dbReference>
<dbReference type="Proteomes" id="UP000274515">
    <property type="component" value="Unassembled WGS sequence"/>
</dbReference>
<feature type="transmembrane region" description="Helical" evidence="1">
    <location>
        <begin position="87"/>
        <end position="106"/>
    </location>
</feature>
<evidence type="ECO:0000313" key="3">
    <source>
        <dbReference type="Proteomes" id="UP000274515"/>
    </source>
</evidence>
<evidence type="ECO:0000256" key="1">
    <source>
        <dbReference type="SAM" id="Phobius"/>
    </source>
</evidence>
<keyword evidence="1" id="KW-1133">Transmembrane helix</keyword>
<dbReference type="AlphaFoldDB" id="A0A426JZU1"/>
<sequence length="115" mass="12405">MFFSNVTGAFFVNSFRDAIGPARVAARRALIEAGVRRHPTQEVRSGVCGYSDLDPNNRSPERLLMITLGVILLILGVLLKISILTTVGGILLLVGVVLFVLGRAGTKVGGRSHWF</sequence>
<name>A0A426JZU1_9PSEU</name>
<dbReference type="EMBL" id="RSAA01000006">
    <property type="protein sequence ID" value="RRO18713.1"/>
    <property type="molecule type" value="Genomic_DNA"/>
</dbReference>
<protein>
    <recommendedName>
        <fullName evidence="4">DUF3040 domain-containing protein</fullName>
    </recommendedName>
</protein>
<proteinExistence type="predicted"/>
<evidence type="ECO:0000313" key="2">
    <source>
        <dbReference type="EMBL" id="RRO18713.1"/>
    </source>
</evidence>
<accession>A0A426JZU1</accession>
<evidence type="ECO:0008006" key="4">
    <source>
        <dbReference type="Google" id="ProtNLM"/>
    </source>
</evidence>
<keyword evidence="1" id="KW-0812">Transmembrane</keyword>
<feature type="transmembrane region" description="Helical" evidence="1">
    <location>
        <begin position="63"/>
        <end position="81"/>
    </location>
</feature>
<organism evidence="2 3">
    <name type="scientific">Saccharopolyspora rhizosphaerae</name>
    <dbReference type="NCBI Taxonomy" id="2492662"/>
    <lineage>
        <taxon>Bacteria</taxon>
        <taxon>Bacillati</taxon>
        <taxon>Actinomycetota</taxon>
        <taxon>Actinomycetes</taxon>
        <taxon>Pseudonocardiales</taxon>
        <taxon>Pseudonocardiaceae</taxon>
        <taxon>Saccharopolyspora</taxon>
    </lineage>
</organism>
<keyword evidence="3" id="KW-1185">Reference proteome</keyword>
<comment type="caution">
    <text evidence="2">The sequence shown here is derived from an EMBL/GenBank/DDBJ whole genome shotgun (WGS) entry which is preliminary data.</text>
</comment>
<gene>
    <name evidence="2" type="ORF">EIL87_06255</name>
</gene>
<keyword evidence="1" id="KW-0472">Membrane</keyword>